<dbReference type="Proteomes" id="UP000018144">
    <property type="component" value="Unassembled WGS sequence"/>
</dbReference>
<gene>
    <name evidence="1" type="ORF">PCON_02261</name>
</gene>
<proteinExistence type="predicted"/>
<evidence type="ECO:0000313" key="2">
    <source>
        <dbReference type="Proteomes" id="UP000018144"/>
    </source>
</evidence>
<dbReference type="AlphaFoldDB" id="U4LWQ8"/>
<accession>U4LWQ8</accession>
<keyword evidence="2" id="KW-1185">Reference proteome</keyword>
<reference evidence="1 2" key="1">
    <citation type="journal article" date="2013" name="PLoS Genet.">
        <title>The genome and development-dependent transcriptomes of Pyronema confluens: a window into fungal evolution.</title>
        <authorList>
            <person name="Traeger S."/>
            <person name="Altegoer F."/>
            <person name="Freitag M."/>
            <person name="Gabaldon T."/>
            <person name="Kempken F."/>
            <person name="Kumar A."/>
            <person name="Marcet-Houben M."/>
            <person name="Poggeler S."/>
            <person name="Stajich J.E."/>
            <person name="Nowrousian M."/>
        </authorList>
    </citation>
    <scope>NUCLEOTIDE SEQUENCE [LARGE SCALE GENOMIC DNA]</scope>
    <source>
        <strain evidence="2">CBS 100304</strain>
        <tissue evidence="1">Vegetative mycelium</tissue>
    </source>
</reference>
<sequence>MPLMLSMLSNTTSVRLSVRPSSIIGNSFCFQTENRTISRHHLSPRK</sequence>
<protein>
    <submittedName>
        <fullName evidence="1">Uncharacterized protein</fullName>
    </submittedName>
</protein>
<evidence type="ECO:0000313" key="1">
    <source>
        <dbReference type="EMBL" id="CCX33998.1"/>
    </source>
</evidence>
<dbReference type="EMBL" id="HF936260">
    <property type="protein sequence ID" value="CCX33998.1"/>
    <property type="molecule type" value="Genomic_DNA"/>
</dbReference>
<organism evidence="1 2">
    <name type="scientific">Pyronema omphalodes (strain CBS 100304)</name>
    <name type="common">Pyronema confluens</name>
    <dbReference type="NCBI Taxonomy" id="1076935"/>
    <lineage>
        <taxon>Eukaryota</taxon>
        <taxon>Fungi</taxon>
        <taxon>Dikarya</taxon>
        <taxon>Ascomycota</taxon>
        <taxon>Pezizomycotina</taxon>
        <taxon>Pezizomycetes</taxon>
        <taxon>Pezizales</taxon>
        <taxon>Pyronemataceae</taxon>
        <taxon>Pyronema</taxon>
    </lineage>
</organism>
<name>U4LWQ8_PYROM</name>